<dbReference type="Gene3D" id="1.20.120.30">
    <property type="entry name" value="Aspartate receptor, ligand-binding domain"/>
    <property type="match status" value="1"/>
</dbReference>
<evidence type="ECO:0000313" key="2">
    <source>
        <dbReference type="EMBL" id="WGZ91629.1"/>
    </source>
</evidence>
<evidence type="ECO:0000259" key="1">
    <source>
        <dbReference type="Pfam" id="PF13682"/>
    </source>
</evidence>
<dbReference type="EMBL" id="CP124755">
    <property type="protein sequence ID" value="WGZ91629.1"/>
    <property type="molecule type" value="Genomic_DNA"/>
</dbReference>
<sequence length="129" mass="14884">MRKNNAFLVKRINDHVQYLNKIKGRLDNTNNFQPTDCHSCALGCWLDSDGVNDVLVYGEHMQTLFNRLVEEHEKFHIASHNAVQCHEQGDKVGEYREMTQMHKLSNNLIAILLEMDSVAMQQDRKAKSA</sequence>
<dbReference type="Proteomes" id="UP001300672">
    <property type="component" value="Chromosome"/>
</dbReference>
<protein>
    <submittedName>
        <fullName evidence="2">CZB domain-containing protein</fullName>
    </submittedName>
</protein>
<name>A0AA95HAF5_9GAMM</name>
<gene>
    <name evidence="2" type="ORF">QJT80_03945</name>
</gene>
<dbReference type="InterPro" id="IPR025991">
    <property type="entry name" value="Chemoreceptor_zinc-bind_dom"/>
</dbReference>
<dbReference type="Pfam" id="PF13682">
    <property type="entry name" value="CZB"/>
    <property type="match status" value="1"/>
</dbReference>
<feature type="domain" description="Chemoreceptor zinc-binding" evidence="1">
    <location>
        <begin position="15"/>
        <end position="82"/>
    </location>
</feature>
<dbReference type="AlphaFoldDB" id="A0AA95HAF5"/>
<dbReference type="KEGG" id="tdu:QJT80_03945"/>
<accession>A0AA95HAF5</accession>
<reference evidence="2" key="2">
    <citation type="submission" date="2023-04" db="EMBL/GenBank/DDBJ databases">
        <authorList>
            <person name="Beletskiy A.V."/>
            <person name="Mardanov A.V."/>
            <person name="Ravin N.V."/>
        </authorList>
    </citation>
    <scope>NUCLEOTIDE SEQUENCE</scope>
    <source>
        <strain evidence="2">GKL-01</strain>
    </source>
</reference>
<proteinExistence type="predicted"/>
<organism evidence="2">
    <name type="scientific">Candidatus Thiocaldithrix dubininis</name>
    <dbReference type="NCBI Taxonomy" id="3080823"/>
    <lineage>
        <taxon>Bacteria</taxon>
        <taxon>Pseudomonadati</taxon>
        <taxon>Pseudomonadota</taxon>
        <taxon>Gammaproteobacteria</taxon>
        <taxon>Thiotrichales</taxon>
        <taxon>Thiotrichaceae</taxon>
        <taxon>Candidatus Thiocaldithrix</taxon>
    </lineage>
</organism>
<reference evidence="2" key="1">
    <citation type="journal article" date="2023" name="Int. J. Mol. Sci.">
        <title>Metagenomics Revealed a New Genus 'Candidatus Thiocaldithrix dubininis' gen. nov., sp. nov. and a New Species 'Candidatus Thiothrix putei' sp. nov. in the Family Thiotrichaceae, Some Members of Which Have Traits of Both Na+- and H+-Motive Energetics.</title>
        <authorList>
            <person name="Ravin N.V."/>
            <person name="Muntyan M.S."/>
            <person name="Smolyakov D.D."/>
            <person name="Rudenko T.S."/>
            <person name="Beletsky A.V."/>
            <person name="Mardanov A.V."/>
            <person name="Grabovich M.Y."/>
        </authorList>
    </citation>
    <scope>NUCLEOTIDE SEQUENCE</scope>
    <source>
        <strain evidence="2">GKL-01</strain>
    </source>
</reference>